<sequence length="244" mass="25767">MAGKQGRQSSNPVDGPLFPSSPFLSLSGTLYFRFQLILFGNLSSTPPVVSEHGRSALDMSATSPAFSGRGPEARQKSSIESFANISGTFGGLFVPNIASSIAGRKEMTIVLIRGEKTEKKLSRMKTGSPLKTLASLSASCLGVYSNYLSAGQTAGGALSERLARGSSSIKRGFPVIKLEVHSSLALKTYEEVSTQTGMGFVDPGRTLLTQENVPTLINIELYVSLLSNEAQHRSVQGTGSQGSS</sequence>
<accession>A0AAN9KZQ6</accession>
<evidence type="ECO:0000313" key="2">
    <source>
        <dbReference type="Proteomes" id="UP001374584"/>
    </source>
</evidence>
<dbReference type="Proteomes" id="UP001374584">
    <property type="component" value="Unassembled WGS sequence"/>
</dbReference>
<keyword evidence="2" id="KW-1185">Reference proteome</keyword>
<reference evidence="1 2" key="1">
    <citation type="submission" date="2024-01" db="EMBL/GenBank/DDBJ databases">
        <title>The genomes of 5 underutilized Papilionoideae crops provide insights into root nodulation and disease resistanc.</title>
        <authorList>
            <person name="Jiang F."/>
        </authorList>
    </citation>
    <scope>NUCLEOTIDE SEQUENCE [LARGE SCALE GENOMIC DNA]</scope>
    <source>
        <strain evidence="1">JINMINGXINNONG_FW02</strain>
        <tissue evidence="1">Leaves</tissue>
    </source>
</reference>
<evidence type="ECO:0000313" key="1">
    <source>
        <dbReference type="EMBL" id="KAK7326296.1"/>
    </source>
</evidence>
<dbReference type="AlphaFoldDB" id="A0AAN9KZQ6"/>
<name>A0AAN9KZQ6_PHACN</name>
<comment type="caution">
    <text evidence="1">The sequence shown here is derived from an EMBL/GenBank/DDBJ whole genome shotgun (WGS) entry which is preliminary data.</text>
</comment>
<proteinExistence type="predicted"/>
<dbReference type="EMBL" id="JAYMYR010000071">
    <property type="protein sequence ID" value="KAK7326296.1"/>
    <property type="molecule type" value="Genomic_DNA"/>
</dbReference>
<protein>
    <submittedName>
        <fullName evidence="1">Uncharacterized protein</fullName>
    </submittedName>
</protein>
<gene>
    <name evidence="1" type="ORF">VNO80_33116</name>
</gene>
<organism evidence="1 2">
    <name type="scientific">Phaseolus coccineus</name>
    <name type="common">Scarlet runner bean</name>
    <name type="synonym">Phaseolus multiflorus</name>
    <dbReference type="NCBI Taxonomy" id="3886"/>
    <lineage>
        <taxon>Eukaryota</taxon>
        <taxon>Viridiplantae</taxon>
        <taxon>Streptophyta</taxon>
        <taxon>Embryophyta</taxon>
        <taxon>Tracheophyta</taxon>
        <taxon>Spermatophyta</taxon>
        <taxon>Magnoliopsida</taxon>
        <taxon>eudicotyledons</taxon>
        <taxon>Gunneridae</taxon>
        <taxon>Pentapetalae</taxon>
        <taxon>rosids</taxon>
        <taxon>fabids</taxon>
        <taxon>Fabales</taxon>
        <taxon>Fabaceae</taxon>
        <taxon>Papilionoideae</taxon>
        <taxon>50 kb inversion clade</taxon>
        <taxon>NPAAA clade</taxon>
        <taxon>indigoferoid/millettioid clade</taxon>
        <taxon>Phaseoleae</taxon>
        <taxon>Phaseolus</taxon>
    </lineage>
</organism>